<evidence type="ECO:0000313" key="2">
    <source>
        <dbReference type="EMBL" id="POM66767.1"/>
    </source>
</evidence>
<gene>
    <name evidence="2" type="ORF">PHPALM_17319</name>
</gene>
<sequence>MVDILTYQVANSVGDVCDFAAKRLRMGPQSFIIRTQTTLYYLHPLQAVPGDAQLDIALRKPRPRTFRQYRFSHIGDLDVIDLRFLVKGHTKNAVDRGFGHVRKHIYRSDLDYGTSFRRNAYKNSKISKSFNFYDKPGVVVCKKTPDSPPVVQILRRQYDGIITDMTTDLPSLENSLPNLDKIQTMYRRFAPEEFRGDRFYNPPNDEDERKANEVKKQRITAAKQESKNELLLQKKLPAFWNQYPPKTHRSLKT</sequence>
<protein>
    <submittedName>
        <fullName evidence="2">Uncharacterized protein</fullName>
    </submittedName>
</protein>
<proteinExistence type="predicted"/>
<keyword evidence="3" id="KW-1185">Reference proteome</keyword>
<evidence type="ECO:0000313" key="3">
    <source>
        <dbReference type="Proteomes" id="UP000237271"/>
    </source>
</evidence>
<dbReference type="EMBL" id="NCKW01009536">
    <property type="protein sequence ID" value="POM66767.1"/>
    <property type="molecule type" value="Genomic_DNA"/>
</dbReference>
<dbReference type="PANTHER" id="PTHR34415">
    <property type="entry name" value="INTEGRASE CATALYTIC DOMAIN-CONTAINING PROTEIN"/>
    <property type="match status" value="1"/>
</dbReference>
<dbReference type="PANTHER" id="PTHR34415:SF1">
    <property type="entry name" value="INTEGRASE CATALYTIC DOMAIN-CONTAINING PROTEIN"/>
    <property type="match status" value="1"/>
</dbReference>
<name>A0A2P4XMI7_9STRA</name>
<accession>A0A2P4XMI7</accession>
<evidence type="ECO:0000256" key="1">
    <source>
        <dbReference type="SAM" id="MobiDB-lite"/>
    </source>
</evidence>
<organism evidence="2 3">
    <name type="scientific">Phytophthora palmivora</name>
    <dbReference type="NCBI Taxonomy" id="4796"/>
    <lineage>
        <taxon>Eukaryota</taxon>
        <taxon>Sar</taxon>
        <taxon>Stramenopiles</taxon>
        <taxon>Oomycota</taxon>
        <taxon>Peronosporomycetes</taxon>
        <taxon>Peronosporales</taxon>
        <taxon>Peronosporaceae</taxon>
        <taxon>Phytophthora</taxon>
    </lineage>
</organism>
<feature type="region of interest" description="Disordered" evidence="1">
    <location>
        <begin position="196"/>
        <end position="227"/>
    </location>
</feature>
<feature type="compositionally biased region" description="Basic and acidic residues" evidence="1">
    <location>
        <begin position="207"/>
        <end position="216"/>
    </location>
</feature>
<dbReference type="AlphaFoldDB" id="A0A2P4XMI7"/>
<dbReference type="Proteomes" id="UP000237271">
    <property type="component" value="Unassembled WGS sequence"/>
</dbReference>
<reference evidence="2 3" key="1">
    <citation type="journal article" date="2017" name="Genome Biol. Evol.">
        <title>Phytophthora megakarya and P. palmivora, closely related causal agents of cacao black pod rot, underwent increases in genome sizes and gene numbers by different mechanisms.</title>
        <authorList>
            <person name="Ali S.S."/>
            <person name="Shao J."/>
            <person name="Lary D.J."/>
            <person name="Kronmiller B."/>
            <person name="Shen D."/>
            <person name="Strem M.D."/>
            <person name="Amoako-Attah I."/>
            <person name="Akrofi A.Y."/>
            <person name="Begoude B.A."/>
            <person name="Ten Hoopen G.M."/>
            <person name="Coulibaly K."/>
            <person name="Kebe B.I."/>
            <person name="Melnick R.L."/>
            <person name="Guiltinan M.J."/>
            <person name="Tyler B.M."/>
            <person name="Meinhardt L.W."/>
            <person name="Bailey B.A."/>
        </authorList>
    </citation>
    <scope>NUCLEOTIDE SEQUENCE [LARGE SCALE GENOMIC DNA]</scope>
    <source>
        <strain evidence="3">sbr112.9</strain>
    </source>
</reference>
<comment type="caution">
    <text evidence="2">The sequence shown here is derived from an EMBL/GenBank/DDBJ whole genome shotgun (WGS) entry which is preliminary data.</text>
</comment>